<evidence type="ECO:0000313" key="4">
    <source>
        <dbReference type="EMBL" id="RSU07802.1"/>
    </source>
</evidence>
<feature type="domain" description="Metallo-beta-lactamase" evidence="3">
    <location>
        <begin position="7"/>
        <end position="191"/>
    </location>
</feature>
<protein>
    <recommendedName>
        <fullName evidence="2">UPF0173 metal-dependent hydrolase CBF30_00755</fullName>
    </recommendedName>
</protein>
<dbReference type="HAMAP" id="MF_00457">
    <property type="entry name" value="UPF0173"/>
    <property type="match status" value="1"/>
</dbReference>
<sequence>MNITFLGHACLLVKTQEHAVIIDPFLSGNPLCSIDPKAIKVDAILITHGHLDHIGDSIQIAKQNNCPIICNPELTHYFEKHQVAAIPVGIGGKRQFDFGEVKLVQAFHGSGIEENGVLLNTGSPAGILLTMNNKTLYHAGDTGLFGDMRMIGELHAIDVCALPIGDCFTMGIDDAIVAAKWIQANKYLPLHYNTFEAIQQDPHIWQQKMIHERLDGIILPIGETLALS</sequence>
<name>A0A430AI57_9ENTE</name>
<dbReference type="RefSeq" id="WP_126821774.1">
    <property type="nucleotide sequence ID" value="NZ_JBHLWU010000001.1"/>
</dbReference>
<gene>
    <name evidence="4" type="ORF">CBF30_00755</name>
</gene>
<dbReference type="InterPro" id="IPR022877">
    <property type="entry name" value="UPF0173"/>
</dbReference>
<dbReference type="NCBIfam" id="NF001911">
    <property type="entry name" value="PRK00685.1"/>
    <property type="match status" value="1"/>
</dbReference>
<dbReference type="SUPFAM" id="SSF56281">
    <property type="entry name" value="Metallo-hydrolase/oxidoreductase"/>
    <property type="match status" value="1"/>
</dbReference>
<dbReference type="OrthoDB" id="9789133at2"/>
<comment type="caution">
    <text evidence="4">The sequence shown here is derived from an EMBL/GenBank/DDBJ whole genome shotgun (WGS) entry which is preliminary data.</text>
</comment>
<comment type="similarity">
    <text evidence="2">Belongs to the UPF0173 family.</text>
</comment>
<dbReference type="InterPro" id="IPR050114">
    <property type="entry name" value="UPF0173_UPF0282_UlaG_hydrolase"/>
</dbReference>
<evidence type="ECO:0000259" key="3">
    <source>
        <dbReference type="SMART" id="SM00849"/>
    </source>
</evidence>
<dbReference type="Pfam" id="PF12706">
    <property type="entry name" value="Lactamase_B_2"/>
    <property type="match status" value="1"/>
</dbReference>
<organism evidence="4 5">
    <name type="scientific">Vagococcus entomophilus</name>
    <dbReference type="NCBI Taxonomy" id="1160095"/>
    <lineage>
        <taxon>Bacteria</taxon>
        <taxon>Bacillati</taxon>
        <taxon>Bacillota</taxon>
        <taxon>Bacilli</taxon>
        <taxon>Lactobacillales</taxon>
        <taxon>Enterococcaceae</taxon>
        <taxon>Vagococcus</taxon>
    </lineage>
</organism>
<dbReference type="GO" id="GO:0016787">
    <property type="term" value="F:hydrolase activity"/>
    <property type="evidence" value="ECO:0007669"/>
    <property type="project" value="UniProtKB-UniRule"/>
</dbReference>
<evidence type="ECO:0000256" key="1">
    <source>
        <dbReference type="ARBA" id="ARBA00022801"/>
    </source>
</evidence>
<dbReference type="Proteomes" id="UP000288669">
    <property type="component" value="Unassembled WGS sequence"/>
</dbReference>
<dbReference type="SMART" id="SM00849">
    <property type="entry name" value="Lactamase_B"/>
    <property type="match status" value="1"/>
</dbReference>
<accession>A0A430AI57</accession>
<dbReference type="AlphaFoldDB" id="A0A430AI57"/>
<dbReference type="Gene3D" id="3.60.15.10">
    <property type="entry name" value="Ribonuclease Z/Hydroxyacylglutathione hydrolase-like"/>
    <property type="match status" value="1"/>
</dbReference>
<reference evidence="4 5" key="1">
    <citation type="submission" date="2017-05" db="EMBL/GenBank/DDBJ databases">
        <title>Vagococcus spp. assemblies.</title>
        <authorList>
            <person name="Gulvik C.A."/>
        </authorList>
    </citation>
    <scope>NUCLEOTIDE SEQUENCE [LARGE SCALE GENOMIC DNA]</scope>
    <source>
        <strain evidence="4 5">DSM 24756</strain>
    </source>
</reference>
<evidence type="ECO:0000256" key="2">
    <source>
        <dbReference type="HAMAP-Rule" id="MF_00457"/>
    </source>
</evidence>
<dbReference type="InterPro" id="IPR036866">
    <property type="entry name" value="RibonucZ/Hydroxyglut_hydro"/>
</dbReference>
<evidence type="ECO:0000313" key="5">
    <source>
        <dbReference type="Proteomes" id="UP000288669"/>
    </source>
</evidence>
<proteinExistence type="inferred from homology"/>
<dbReference type="PANTHER" id="PTHR43546:SF3">
    <property type="entry name" value="UPF0173 METAL-DEPENDENT HYDROLASE MJ1163"/>
    <property type="match status" value="1"/>
</dbReference>
<dbReference type="InterPro" id="IPR001279">
    <property type="entry name" value="Metallo-B-lactamas"/>
</dbReference>
<dbReference type="PANTHER" id="PTHR43546">
    <property type="entry name" value="UPF0173 METAL-DEPENDENT HYDROLASE MJ1163-RELATED"/>
    <property type="match status" value="1"/>
</dbReference>
<keyword evidence="5" id="KW-1185">Reference proteome</keyword>
<dbReference type="EMBL" id="NGJZ01000001">
    <property type="protein sequence ID" value="RSU07802.1"/>
    <property type="molecule type" value="Genomic_DNA"/>
</dbReference>
<keyword evidence="1 2" id="KW-0378">Hydrolase</keyword>